<dbReference type="Gene3D" id="3.20.20.60">
    <property type="entry name" value="Phosphoenolpyruvate-binding domains"/>
    <property type="match status" value="1"/>
</dbReference>
<dbReference type="GO" id="GO:0016829">
    <property type="term" value="F:lyase activity"/>
    <property type="evidence" value="ECO:0007669"/>
    <property type="project" value="UniProtKB-KW"/>
</dbReference>
<dbReference type="GO" id="GO:0006107">
    <property type="term" value="P:oxaloacetate metabolic process"/>
    <property type="evidence" value="ECO:0007669"/>
    <property type="project" value="TreeGrafter"/>
</dbReference>
<dbReference type="InterPro" id="IPR011206">
    <property type="entry name" value="Citrate_lyase_beta/mcl1/mcl2"/>
</dbReference>
<dbReference type="PANTHER" id="PTHR32308:SF10">
    <property type="entry name" value="CITRATE LYASE SUBUNIT BETA"/>
    <property type="match status" value="1"/>
</dbReference>
<evidence type="ECO:0000313" key="6">
    <source>
        <dbReference type="Proteomes" id="UP000095645"/>
    </source>
</evidence>
<protein>
    <submittedName>
        <fullName evidence="5">Citrate lyase beta subunit</fullName>
    </submittedName>
</protein>
<reference evidence="5 6" key="1">
    <citation type="submission" date="2015-09" db="EMBL/GenBank/DDBJ databases">
        <authorList>
            <consortium name="Pathogen Informatics"/>
        </authorList>
    </citation>
    <scope>NUCLEOTIDE SEQUENCE [LARGE SCALE GENOMIC DNA]</scope>
    <source>
        <strain evidence="5 6">2789STDY5834861</strain>
    </source>
</reference>
<keyword evidence="3 4" id="KW-0460">Magnesium</keyword>
<sequence>MKNNVLYYSVGPLLYCPANKISITDSLINERFGNRFSLALCLEDTINDDHVEEAEQILISSLSQIFIQHEQKPFYLPKIFIRVRNPQQIQRLTKALGQSIKIVTGFIVPKFSPDNAQSYIEQMILVNELVAKKLYMMPIYESPSIIDLRNRIDILYLLRDSLARIEDLILNIRVGGNDLCHMFGFRRHANESIHSIRPVSDIFSDIITVYGMDYVISGPVWEYYAGDSWKEGMIQEIREDRLCGFIGKTVIHPSQIPVVNRAYQVSRNDYLDARAILNWNADSASLVAGSKTRERMNEYKTHLNWAKKTVYLSEVFGITE</sequence>
<proteinExistence type="predicted"/>
<feature type="binding site" evidence="4">
    <location>
        <position position="178"/>
    </location>
    <ligand>
        <name>Mg(2+)</name>
        <dbReference type="ChEBI" id="CHEBI:18420"/>
    </ligand>
</feature>
<dbReference type="PANTHER" id="PTHR32308">
    <property type="entry name" value="LYASE BETA SUBUNIT, PUTATIVE (AFU_ORTHOLOGUE AFUA_4G13030)-RELATED"/>
    <property type="match status" value="1"/>
</dbReference>
<evidence type="ECO:0000256" key="2">
    <source>
        <dbReference type="ARBA" id="ARBA00022723"/>
    </source>
</evidence>
<dbReference type="Pfam" id="PF15617">
    <property type="entry name" value="C-C_Bond_Lyase"/>
    <property type="match status" value="1"/>
</dbReference>
<dbReference type="PIRSF" id="PIRSF015582">
    <property type="entry name" value="Cit_lyase_B"/>
    <property type="match status" value="1"/>
</dbReference>
<evidence type="ECO:0000256" key="1">
    <source>
        <dbReference type="ARBA" id="ARBA00001946"/>
    </source>
</evidence>
<evidence type="ECO:0000256" key="3">
    <source>
        <dbReference type="ARBA" id="ARBA00022842"/>
    </source>
</evidence>
<dbReference type="RefSeq" id="WP_055057768.1">
    <property type="nucleotide sequence ID" value="NZ_CYZP01000009.1"/>
</dbReference>
<name>A0A174AH26_9FIRM</name>
<dbReference type="GO" id="GO:0000287">
    <property type="term" value="F:magnesium ion binding"/>
    <property type="evidence" value="ECO:0007669"/>
    <property type="project" value="TreeGrafter"/>
</dbReference>
<dbReference type="InterPro" id="IPR039480">
    <property type="entry name" value="C-C_Bond_Lyase-like"/>
</dbReference>
<dbReference type="SUPFAM" id="SSF51621">
    <property type="entry name" value="Phosphoenolpyruvate/pyruvate domain"/>
    <property type="match status" value="1"/>
</dbReference>
<keyword evidence="5" id="KW-0456">Lyase</keyword>
<dbReference type="Proteomes" id="UP000095645">
    <property type="component" value="Unassembled WGS sequence"/>
</dbReference>
<dbReference type="InterPro" id="IPR040442">
    <property type="entry name" value="Pyrv_kinase-like_dom_sf"/>
</dbReference>
<accession>A0A174AH26</accession>
<keyword evidence="2 4" id="KW-0479">Metal-binding</keyword>
<dbReference type="AlphaFoldDB" id="A0A174AH26"/>
<evidence type="ECO:0000256" key="4">
    <source>
        <dbReference type="PIRSR" id="PIRSR015582-2"/>
    </source>
</evidence>
<gene>
    <name evidence="5" type="ORF">ERS852476_01287</name>
</gene>
<dbReference type="EMBL" id="CYZP01000009">
    <property type="protein sequence ID" value="CUN86980.1"/>
    <property type="molecule type" value="Genomic_DNA"/>
</dbReference>
<evidence type="ECO:0000313" key="5">
    <source>
        <dbReference type="EMBL" id="CUN86980.1"/>
    </source>
</evidence>
<organism evidence="5 6">
    <name type="scientific">Blautia obeum</name>
    <dbReference type="NCBI Taxonomy" id="40520"/>
    <lineage>
        <taxon>Bacteria</taxon>
        <taxon>Bacillati</taxon>
        <taxon>Bacillota</taxon>
        <taxon>Clostridia</taxon>
        <taxon>Lachnospirales</taxon>
        <taxon>Lachnospiraceae</taxon>
        <taxon>Blautia</taxon>
    </lineage>
</organism>
<comment type="cofactor">
    <cofactor evidence="1">
        <name>Mg(2+)</name>
        <dbReference type="ChEBI" id="CHEBI:18420"/>
    </cofactor>
</comment>
<dbReference type="InterPro" id="IPR015813">
    <property type="entry name" value="Pyrv/PenolPyrv_kinase-like_dom"/>
</dbReference>